<keyword evidence="2" id="KW-1185">Reference proteome</keyword>
<comment type="caution">
    <text evidence="1">The sequence shown here is derived from an EMBL/GenBank/DDBJ whole genome shotgun (WGS) entry which is preliminary data.</text>
</comment>
<evidence type="ECO:0000313" key="1">
    <source>
        <dbReference type="EMBL" id="KAH9557727.1"/>
    </source>
</evidence>
<name>A0ACB8HNB1_9BRYO</name>
<accession>A0ACB8HNB1</accession>
<reference evidence="2" key="1">
    <citation type="journal article" date="2022" name="New Phytol.">
        <title>Phylogenomic structure and speciation in an emerging model: the Sphagnum magellanicum complex (Bryophyta).</title>
        <authorList>
            <person name="Shaw A.J."/>
            <person name="Piatkowski B."/>
            <person name="Duffy A.M."/>
            <person name="Aguero B."/>
            <person name="Imwattana K."/>
            <person name="Nieto-Lugilde M."/>
            <person name="Healey A."/>
            <person name="Weston D.J."/>
            <person name="Patel M.N."/>
            <person name="Schmutz J."/>
            <person name="Grimwood J."/>
            <person name="Yavitt J.B."/>
            <person name="Hassel K."/>
            <person name="Stenoien H.K."/>
            <person name="Flatberg K.I."/>
            <person name="Bickford C.P."/>
            <person name="Hicks K.A."/>
        </authorList>
    </citation>
    <scope>NUCLEOTIDE SEQUENCE [LARGE SCALE GENOMIC DNA]</scope>
</reference>
<organism evidence="1 2">
    <name type="scientific">Sphagnum magellanicum</name>
    <dbReference type="NCBI Taxonomy" id="128215"/>
    <lineage>
        <taxon>Eukaryota</taxon>
        <taxon>Viridiplantae</taxon>
        <taxon>Streptophyta</taxon>
        <taxon>Embryophyta</taxon>
        <taxon>Bryophyta</taxon>
        <taxon>Sphagnophytina</taxon>
        <taxon>Sphagnopsida</taxon>
        <taxon>Sphagnales</taxon>
        <taxon>Sphagnaceae</taxon>
        <taxon>Sphagnum</taxon>
    </lineage>
</organism>
<evidence type="ECO:0000313" key="2">
    <source>
        <dbReference type="Proteomes" id="UP000828922"/>
    </source>
</evidence>
<dbReference type="EMBL" id="CM038913">
    <property type="protein sequence ID" value="KAH9557727.1"/>
    <property type="molecule type" value="Genomic_DNA"/>
</dbReference>
<protein>
    <submittedName>
        <fullName evidence="1">Uncharacterized protein</fullName>
    </submittedName>
</protein>
<proteinExistence type="predicted"/>
<sequence length="117" mass="13227">MFGAFLWFVTRFYLVRSHSTRNPTLEQSMLKYEIHNLDHFFHKIVLTRPAAASVAAGSNLLISNQHSLTFVQGSSLQKHSAWESLISSRVCICFHISSQTTKEPGGQLMKFLSLSVQ</sequence>
<gene>
    <name evidence="1" type="ORF">CY35_07G099400</name>
</gene>
<dbReference type="Proteomes" id="UP000828922">
    <property type="component" value="Linkage Group LG07"/>
</dbReference>